<dbReference type="PANTHER" id="PTHR46230:SF7">
    <property type="entry name" value="BOLA-LIKE PROTEIN 1"/>
    <property type="match status" value="1"/>
</dbReference>
<dbReference type="PANTHER" id="PTHR46230">
    <property type="match status" value="1"/>
</dbReference>
<accession>A0A9D7LNQ7</accession>
<comment type="caution">
    <text evidence="2">The sequence shown here is derived from an EMBL/GenBank/DDBJ whole genome shotgun (WGS) entry which is preliminary data.</text>
</comment>
<dbReference type="InterPro" id="IPR036065">
    <property type="entry name" value="BolA-like_sf"/>
</dbReference>
<dbReference type="SUPFAM" id="SSF82657">
    <property type="entry name" value="BolA-like"/>
    <property type="match status" value="1"/>
</dbReference>
<dbReference type="EMBL" id="JADKBR010000017">
    <property type="protein sequence ID" value="MBK8891202.1"/>
    <property type="molecule type" value="Genomic_DNA"/>
</dbReference>
<dbReference type="InterPro" id="IPR002634">
    <property type="entry name" value="BolA"/>
</dbReference>
<proteinExistence type="inferred from homology"/>
<dbReference type="AlphaFoldDB" id="A0A9D7LNQ7"/>
<dbReference type="Gene3D" id="3.30.300.90">
    <property type="entry name" value="BolA-like"/>
    <property type="match status" value="1"/>
</dbReference>
<evidence type="ECO:0000313" key="2">
    <source>
        <dbReference type="EMBL" id="MBK8891202.1"/>
    </source>
</evidence>
<dbReference type="PIRSF" id="PIRSF003113">
    <property type="entry name" value="BolA"/>
    <property type="match status" value="1"/>
</dbReference>
<organism evidence="2 3">
    <name type="scientific">Candidatus Dechloromonas phosphorivorans</name>
    <dbReference type="NCBI Taxonomy" id="2899244"/>
    <lineage>
        <taxon>Bacteria</taxon>
        <taxon>Pseudomonadati</taxon>
        <taxon>Pseudomonadota</taxon>
        <taxon>Betaproteobacteria</taxon>
        <taxon>Rhodocyclales</taxon>
        <taxon>Azonexaceae</taxon>
        <taxon>Dechloromonas</taxon>
    </lineage>
</organism>
<dbReference type="Pfam" id="PF01722">
    <property type="entry name" value="BolA"/>
    <property type="match status" value="1"/>
</dbReference>
<comment type="similarity">
    <text evidence="1">Belongs to the BolA/IbaG family.</text>
</comment>
<evidence type="ECO:0000256" key="1">
    <source>
        <dbReference type="RuleBase" id="RU003860"/>
    </source>
</evidence>
<dbReference type="GO" id="GO:0016226">
    <property type="term" value="P:iron-sulfur cluster assembly"/>
    <property type="evidence" value="ECO:0007669"/>
    <property type="project" value="TreeGrafter"/>
</dbReference>
<evidence type="ECO:0000313" key="3">
    <source>
        <dbReference type="Proteomes" id="UP000808146"/>
    </source>
</evidence>
<gene>
    <name evidence="2" type="ORF">IPN75_12930</name>
</gene>
<name>A0A9D7LNQ7_9RHOO</name>
<reference evidence="2" key="1">
    <citation type="submission" date="2020-10" db="EMBL/GenBank/DDBJ databases">
        <title>Connecting structure to function with the recovery of over 1000 high-quality activated sludge metagenome-assembled genomes encoding full-length rRNA genes using long-read sequencing.</title>
        <authorList>
            <person name="Singleton C.M."/>
            <person name="Petriglieri F."/>
            <person name="Kristensen J.M."/>
            <person name="Kirkegaard R.H."/>
            <person name="Michaelsen T.Y."/>
            <person name="Andersen M.H."/>
            <person name="Karst S.M."/>
            <person name="Dueholm M.S."/>
            <person name="Nielsen P.H."/>
            <person name="Albertsen M."/>
        </authorList>
    </citation>
    <scope>NUCLEOTIDE SEQUENCE</scope>
    <source>
        <strain evidence="2">OdNE_18-Q3-R46-58_BAT3C.305</strain>
    </source>
</reference>
<dbReference type="Proteomes" id="UP000808146">
    <property type="component" value="Unassembled WGS sequence"/>
</dbReference>
<sequence length="88" mass="9400">MSGDTVELLRQRLAVLEPLSIAIDDESQRHAGHAGARDGGHYKITIVAAAFTGQNTVKRHRSVYAAAGDLMHGSIHALSIRALSPDEV</sequence>
<protein>
    <submittedName>
        <fullName evidence="2">BolA family transcriptional regulator</fullName>
    </submittedName>
</protein>